<reference evidence="1" key="1">
    <citation type="submission" date="2021-06" db="EMBL/GenBank/DDBJ databases">
        <authorList>
            <person name="Kallberg Y."/>
            <person name="Tangrot J."/>
            <person name="Rosling A."/>
        </authorList>
    </citation>
    <scope>NUCLEOTIDE SEQUENCE</scope>
    <source>
        <strain evidence="1">AU212A</strain>
    </source>
</reference>
<comment type="caution">
    <text evidence="1">The sequence shown here is derived from an EMBL/GenBank/DDBJ whole genome shotgun (WGS) entry which is preliminary data.</text>
</comment>
<dbReference type="EMBL" id="CAJVPM010000155">
    <property type="protein sequence ID" value="CAG8437041.1"/>
    <property type="molecule type" value="Genomic_DNA"/>
</dbReference>
<dbReference type="Proteomes" id="UP000789860">
    <property type="component" value="Unassembled WGS sequence"/>
</dbReference>
<protein>
    <submittedName>
        <fullName evidence="1">1229_t:CDS:1</fullName>
    </submittedName>
</protein>
<proteinExistence type="predicted"/>
<evidence type="ECO:0000313" key="2">
    <source>
        <dbReference type="Proteomes" id="UP000789860"/>
    </source>
</evidence>
<sequence length="810" mass="90508">MNAIIVLIYVLIFRNVVQSEYRSLNGSNNYKNNDQNNLGLANSAFVRQQVPKTFYQDNLGIMISTPGNYTTLTAGVRCTDQLPAGSFPLPRCVSNLLHSYQLQANDVFNLTYLQQFKSKRSISHIVSAGPDNGQSYPQGIYIPTDDSTYQSKYIVGPNITMNQVRYSGHAGVDEGTPFLDASHIYGVTDADSSLVRDTGNRGKMRLITSDQTDDSKLGYPPKDANGEYIFGYTSPRGRNVFTDLFYVIFLREHNRLCNELYSLHGDSWSDETYFQEARRWVIALIQKITSYEYVGILLGTPLPVYKGYDSSKQPVIDTFFATTSMRYGHSEVSDSYNIYNEKGLGITTLQLNSLIQPHLLELYGVPAFVLSMALQMQEEVDIFVSDQMRYYMYKTEIMDISSLDCVRNRDHGIAKYNDARQYFNLPRAQNWSDISSNPVVQQRLKTVYGTVDQVEAFSGGLAEDHVAGSNLGPLFYNSYLNQWANIRDSDRFWSPAAGFTSDEINTIHNTTLAMVIARNIPNTASIPTNLWVVQPVVAPNVSSSSSSSLYSPYNILKFSNTYQVQWRIDGTDLYLLMTMQSTNAWFGIGFNPSDGGMVGADMTIVTVNSSSIEVGLYMPTAYQKPDRDLTSTFLTVLSKNTTNGYTQVEVKRPLNAPNRRPITNAMITTIYAFNPSVSILTYHGGNRGTMGVNFFSAATAATTTEQSRKMQLTHGIGMFLMWCVLFPASIWIVRYMRHKDSYMFQHRNLQIIGAICVGIFGAVAMSSVTVQFRVPHGILGTTIYTGLIVQVALGLLAIFGLAHVESACKK</sequence>
<accession>A0ACA9JUP3</accession>
<organism evidence="1 2">
    <name type="scientific">Scutellospora calospora</name>
    <dbReference type="NCBI Taxonomy" id="85575"/>
    <lineage>
        <taxon>Eukaryota</taxon>
        <taxon>Fungi</taxon>
        <taxon>Fungi incertae sedis</taxon>
        <taxon>Mucoromycota</taxon>
        <taxon>Glomeromycotina</taxon>
        <taxon>Glomeromycetes</taxon>
        <taxon>Diversisporales</taxon>
        <taxon>Gigasporaceae</taxon>
        <taxon>Scutellospora</taxon>
    </lineage>
</organism>
<keyword evidence="2" id="KW-1185">Reference proteome</keyword>
<gene>
    <name evidence="1" type="ORF">SCALOS_LOCUS336</name>
</gene>
<evidence type="ECO:0000313" key="1">
    <source>
        <dbReference type="EMBL" id="CAG8437041.1"/>
    </source>
</evidence>
<name>A0ACA9JUP3_9GLOM</name>